<dbReference type="AlphaFoldDB" id="A0A182EVU3"/>
<evidence type="ECO:0000313" key="3">
    <source>
        <dbReference type="WBParaSite" id="nOo.2.0.1.t12286-RA"/>
    </source>
</evidence>
<proteinExistence type="predicted"/>
<reference evidence="1 2" key="2">
    <citation type="submission" date="2018-08" db="EMBL/GenBank/DDBJ databases">
        <authorList>
            <person name="Laetsch R D."/>
            <person name="Stevens L."/>
            <person name="Kumar S."/>
            <person name="Blaxter L. M."/>
        </authorList>
    </citation>
    <scope>NUCLEOTIDE SEQUENCE [LARGE SCALE GENOMIC DNA]</scope>
</reference>
<name>A0A182EVU3_ONCOC</name>
<dbReference type="EMBL" id="UYRW01010181">
    <property type="protein sequence ID" value="VDM98551.1"/>
    <property type="molecule type" value="Genomic_DNA"/>
</dbReference>
<keyword evidence="2" id="KW-1185">Reference proteome</keyword>
<protein>
    <submittedName>
        <fullName evidence="3">TFIIIC_sub6 domain-containing protein</fullName>
    </submittedName>
</protein>
<sequence length="85" mass="9729">MADKPLVETFAIDQENQDRPITKEIHTISPSIHDERTSVIAGQLIIYDLDEEPPIASQLKREKVLLSHSVHLSEELGFQQFVNDY</sequence>
<reference evidence="3" key="1">
    <citation type="submission" date="2016-06" db="UniProtKB">
        <authorList>
            <consortium name="WormBaseParasite"/>
        </authorList>
    </citation>
    <scope>IDENTIFICATION</scope>
</reference>
<accession>A0A182EVU3</accession>
<organism evidence="3">
    <name type="scientific">Onchocerca ochengi</name>
    <name type="common">Filarial nematode worm</name>
    <dbReference type="NCBI Taxonomy" id="42157"/>
    <lineage>
        <taxon>Eukaryota</taxon>
        <taxon>Metazoa</taxon>
        <taxon>Ecdysozoa</taxon>
        <taxon>Nematoda</taxon>
        <taxon>Chromadorea</taxon>
        <taxon>Rhabditida</taxon>
        <taxon>Spirurina</taxon>
        <taxon>Spiruromorpha</taxon>
        <taxon>Filarioidea</taxon>
        <taxon>Onchocercidae</taxon>
        <taxon>Onchocerca</taxon>
    </lineage>
</organism>
<dbReference type="OrthoDB" id="5864182at2759"/>
<evidence type="ECO:0000313" key="1">
    <source>
        <dbReference type="EMBL" id="VDM98551.1"/>
    </source>
</evidence>
<evidence type="ECO:0000313" key="2">
    <source>
        <dbReference type="Proteomes" id="UP000271087"/>
    </source>
</evidence>
<dbReference type="WBParaSite" id="nOo.2.0.1.t12286-RA">
    <property type="protein sequence ID" value="nOo.2.0.1.t12286-RA"/>
    <property type="gene ID" value="nOo.2.0.1.g12286"/>
</dbReference>
<dbReference type="Proteomes" id="UP000271087">
    <property type="component" value="Unassembled WGS sequence"/>
</dbReference>
<gene>
    <name evidence="1" type="ORF">NOO_LOCUS12286</name>
</gene>